<organism evidence="2 3">
    <name type="scientific">Batillaria attramentaria</name>
    <dbReference type="NCBI Taxonomy" id="370345"/>
    <lineage>
        <taxon>Eukaryota</taxon>
        <taxon>Metazoa</taxon>
        <taxon>Spiralia</taxon>
        <taxon>Lophotrochozoa</taxon>
        <taxon>Mollusca</taxon>
        <taxon>Gastropoda</taxon>
        <taxon>Caenogastropoda</taxon>
        <taxon>Sorbeoconcha</taxon>
        <taxon>Cerithioidea</taxon>
        <taxon>Batillariidae</taxon>
        <taxon>Batillaria</taxon>
    </lineage>
</organism>
<evidence type="ECO:0000313" key="2">
    <source>
        <dbReference type="EMBL" id="KAK7476161.1"/>
    </source>
</evidence>
<dbReference type="EMBL" id="JACVVK020000383">
    <property type="protein sequence ID" value="KAK7476161.1"/>
    <property type="molecule type" value="Genomic_DNA"/>
</dbReference>
<keyword evidence="3" id="KW-1185">Reference proteome</keyword>
<feature type="compositionally biased region" description="Polar residues" evidence="1">
    <location>
        <begin position="335"/>
        <end position="344"/>
    </location>
</feature>
<dbReference type="AlphaFoldDB" id="A0ABD0JN84"/>
<feature type="compositionally biased region" description="Basic and acidic residues" evidence="1">
    <location>
        <begin position="193"/>
        <end position="276"/>
    </location>
</feature>
<feature type="compositionally biased region" description="Basic and acidic residues" evidence="1">
    <location>
        <begin position="164"/>
        <end position="178"/>
    </location>
</feature>
<evidence type="ECO:0000313" key="3">
    <source>
        <dbReference type="Proteomes" id="UP001519460"/>
    </source>
</evidence>
<gene>
    <name evidence="2" type="ORF">BaRGS_00032585</name>
</gene>
<dbReference type="Proteomes" id="UP001519460">
    <property type="component" value="Unassembled WGS sequence"/>
</dbReference>
<feature type="compositionally biased region" description="Basic and acidic residues" evidence="1">
    <location>
        <begin position="284"/>
        <end position="298"/>
    </location>
</feature>
<name>A0ABD0JN84_9CAEN</name>
<reference evidence="2 3" key="1">
    <citation type="journal article" date="2023" name="Sci. Data">
        <title>Genome assembly of the Korean intertidal mud-creeper Batillaria attramentaria.</title>
        <authorList>
            <person name="Patra A.K."/>
            <person name="Ho P.T."/>
            <person name="Jun S."/>
            <person name="Lee S.J."/>
            <person name="Kim Y."/>
            <person name="Won Y.J."/>
        </authorList>
    </citation>
    <scope>NUCLEOTIDE SEQUENCE [LARGE SCALE GENOMIC DNA]</scope>
    <source>
        <strain evidence="2">Wonlab-2016</strain>
    </source>
</reference>
<comment type="caution">
    <text evidence="2">The sequence shown here is derived from an EMBL/GenBank/DDBJ whole genome shotgun (WGS) entry which is preliminary data.</text>
</comment>
<sequence>MDDKSTDASKLSPVSDREHKHHSNGYIAPSQGQTVTKSPSDSFASHSAGSGTLSEKSRSVTFDSFPRYLGEGVKSPQTPETPRLAASKVAGSPGSDAVCENGDWSEESHVGESSDSAKTVKTEVCLRPSGQARKAVHSWPASMHTSKTPKSQTRLQPSSSFDATGEKRKDPKPKDSRGDGQNAPSGREGATSSKERKTSSKERQTSSKERQTSSKEKQATSGSSRDKRVSSKDRHETKERHASKERRTSSKDAHSSSKDAHSSSKDAHASSKEHYTSSKNAHQAPDERDEAGKKDDASSKPPSRSALRHKDTDVSLKLPPATVHVPQDKQILPKSPSSGLNTPSEKALSDVTSPDAESKKFLGGTRALLIQK</sequence>
<proteinExistence type="predicted"/>
<feature type="compositionally biased region" description="Polar residues" evidence="1">
    <location>
        <begin position="143"/>
        <end position="162"/>
    </location>
</feature>
<feature type="region of interest" description="Disordered" evidence="1">
    <location>
        <begin position="1"/>
        <end position="359"/>
    </location>
</feature>
<protein>
    <submittedName>
        <fullName evidence="2">Uncharacterized protein</fullName>
    </submittedName>
</protein>
<feature type="compositionally biased region" description="Polar residues" evidence="1">
    <location>
        <begin position="30"/>
        <end position="62"/>
    </location>
</feature>
<feature type="non-terminal residue" evidence="2">
    <location>
        <position position="372"/>
    </location>
</feature>
<evidence type="ECO:0000256" key="1">
    <source>
        <dbReference type="SAM" id="MobiDB-lite"/>
    </source>
</evidence>
<accession>A0ABD0JN84</accession>